<dbReference type="Gene3D" id="1.25.40.340">
    <property type="match status" value="1"/>
</dbReference>
<accession>A0ABQ0BMG7</accession>
<evidence type="ECO:0000256" key="1">
    <source>
        <dbReference type="ARBA" id="ARBA00022679"/>
    </source>
</evidence>
<dbReference type="PANTHER" id="PTHR28629:SF4">
    <property type="entry name" value="TRIOKINASE_FMN CYCLASE"/>
    <property type="match status" value="1"/>
</dbReference>
<keyword evidence="5" id="KW-1185">Reference proteome</keyword>
<keyword evidence="2" id="KW-0418">Kinase</keyword>
<evidence type="ECO:0000256" key="2">
    <source>
        <dbReference type="ARBA" id="ARBA00022777"/>
    </source>
</evidence>
<reference evidence="4 5" key="1">
    <citation type="submission" date="2024-04" db="EMBL/GenBank/DDBJ databases">
        <title>Defined microbial consortia suppress multidrug-resistant proinflammatory Enterobacteriaceae via ecological control.</title>
        <authorList>
            <person name="Furuichi M."/>
            <person name="Kawaguchi T."/>
            <person name="Pust M."/>
            <person name="Yasuma K."/>
            <person name="Plichta D."/>
            <person name="Hasegawa N."/>
            <person name="Ohya T."/>
            <person name="Bhattarai S."/>
            <person name="Sasajima S."/>
            <person name="Aoto Y."/>
            <person name="Tuganbaev T."/>
            <person name="Yaginuma M."/>
            <person name="Ueda M."/>
            <person name="Okahashi N."/>
            <person name="Amafuji K."/>
            <person name="Kiridooshi Y."/>
            <person name="Sugita K."/>
            <person name="Strazar M."/>
            <person name="Skelly A."/>
            <person name="Suda W."/>
            <person name="Hattori M."/>
            <person name="Nakamoto N."/>
            <person name="Caballero S."/>
            <person name="Norman J."/>
            <person name="Olle B."/>
            <person name="Tanoue T."/>
            <person name="Arita M."/>
            <person name="Bucci V."/>
            <person name="Atarashi K."/>
            <person name="Xavier R."/>
            <person name="Honda K."/>
        </authorList>
    </citation>
    <scope>NUCLEOTIDE SEQUENCE [LARGE SCALE GENOMIC DNA]</scope>
    <source>
        <strain evidence="5">k34-0107-D12</strain>
    </source>
</reference>
<name>A0ABQ0BMG7_9FIRM</name>
<dbReference type="SMART" id="SM01120">
    <property type="entry name" value="Dak2"/>
    <property type="match status" value="1"/>
</dbReference>
<dbReference type="InterPro" id="IPR050861">
    <property type="entry name" value="Dihydroxyacetone_Kinase"/>
</dbReference>
<dbReference type="PROSITE" id="PS51480">
    <property type="entry name" value="DHAL"/>
    <property type="match status" value="1"/>
</dbReference>
<keyword evidence="1" id="KW-0808">Transferase</keyword>
<dbReference type="PANTHER" id="PTHR28629">
    <property type="entry name" value="TRIOKINASE/FMN CYCLASE"/>
    <property type="match status" value="1"/>
</dbReference>
<sequence>MKNQLSTEDIRQMMLQLSDHMISAETMLTNLDSAIGDGDLGMTMVIGFTEIKQRILGESFGSISELLLSCADAFSQKAASTFATLLISMMKAAGKEAEALTFVDTPKAAQLFDAAVASVQKRGKAQLGDKTLLDALIPAADSLRCSSESGLLLPEAALRAQEAASAGAEKTINMKARTGRSGYLGDRTIGQKDPGAAAIVLILQSFTSYIV</sequence>
<dbReference type="Proteomes" id="UP001600941">
    <property type="component" value="Unassembled WGS sequence"/>
</dbReference>
<proteinExistence type="predicted"/>
<evidence type="ECO:0000259" key="3">
    <source>
        <dbReference type="PROSITE" id="PS51480"/>
    </source>
</evidence>
<dbReference type="RefSeq" id="WP_103732773.1">
    <property type="nucleotide sequence ID" value="NZ_AP031413.1"/>
</dbReference>
<feature type="domain" description="DhaL" evidence="3">
    <location>
        <begin position="8"/>
        <end position="208"/>
    </location>
</feature>
<comment type="caution">
    <text evidence="4">The sequence shown here is derived from an EMBL/GenBank/DDBJ whole genome shotgun (WGS) entry which is preliminary data.</text>
</comment>
<protein>
    <recommendedName>
        <fullName evidence="3">DhaL domain-containing protein</fullName>
    </recommendedName>
</protein>
<dbReference type="EMBL" id="BAABZQ010000001">
    <property type="protein sequence ID" value="GAA6497729.1"/>
    <property type="molecule type" value="Genomic_DNA"/>
</dbReference>
<organism evidence="4 5">
    <name type="scientific">Blautia parvula</name>
    <dbReference type="NCBI Taxonomy" id="2877527"/>
    <lineage>
        <taxon>Bacteria</taxon>
        <taxon>Bacillati</taxon>
        <taxon>Bacillota</taxon>
        <taxon>Clostridia</taxon>
        <taxon>Lachnospirales</taxon>
        <taxon>Lachnospiraceae</taxon>
        <taxon>Blautia</taxon>
    </lineage>
</organism>
<dbReference type="SUPFAM" id="SSF101473">
    <property type="entry name" value="DhaL-like"/>
    <property type="match status" value="1"/>
</dbReference>
<evidence type="ECO:0000313" key="5">
    <source>
        <dbReference type="Proteomes" id="UP001600941"/>
    </source>
</evidence>
<dbReference type="InterPro" id="IPR036117">
    <property type="entry name" value="DhaL_dom_sf"/>
</dbReference>
<dbReference type="Pfam" id="PF02734">
    <property type="entry name" value="Dak2"/>
    <property type="match status" value="1"/>
</dbReference>
<gene>
    <name evidence="4" type="ORF">K340107D12_05450</name>
</gene>
<evidence type="ECO:0000313" key="4">
    <source>
        <dbReference type="EMBL" id="GAA6497729.1"/>
    </source>
</evidence>
<dbReference type="InterPro" id="IPR004007">
    <property type="entry name" value="DhaL_dom"/>
</dbReference>